<evidence type="ECO:0000313" key="3">
    <source>
        <dbReference type="Proteomes" id="UP000501926"/>
    </source>
</evidence>
<dbReference type="AlphaFoldDB" id="Q1Q4I9"/>
<name>Q1Q4I9_KUEST</name>
<reference evidence="1" key="2">
    <citation type="submission" date="2006-01" db="EMBL/GenBank/DDBJ databases">
        <authorList>
            <person name="Genoscope"/>
        </authorList>
    </citation>
    <scope>NUCLEOTIDE SEQUENCE</scope>
</reference>
<accession>Q1Q4I9</accession>
<evidence type="ECO:0000313" key="1">
    <source>
        <dbReference type="EMBL" id="CAJ74924.1"/>
    </source>
</evidence>
<reference evidence="1" key="1">
    <citation type="journal article" date="2006" name="Nature">
        <title>Deciphering the evolution and metabolism of an anammox bacterium from a community genome.</title>
        <authorList>
            <person name="Strous M."/>
            <person name="Pelletier E."/>
            <person name="Mangenot S."/>
            <person name="Rattei T."/>
            <person name="Lehner A."/>
            <person name="Taylor M.W."/>
            <person name="Horn M."/>
            <person name="Daims H."/>
            <person name="Bartol-Mavel D."/>
            <person name="Wincker P."/>
            <person name="Barbe V."/>
            <person name="Fonknechten N."/>
            <person name="Vallenet D."/>
            <person name="Segurens B."/>
            <person name="Schenowitz-Truong C."/>
            <person name="Medigue C."/>
            <person name="Collingro A."/>
            <person name="Snel B."/>
            <person name="Dutilh B.E."/>
            <person name="OpDenCamp H.J.M."/>
            <person name="vanDerDrift C."/>
            <person name="Cirpus I."/>
            <person name="vanDePas-Schoonen K.T."/>
            <person name="Harhangi H.R."/>
            <person name="vanNiftrik L."/>
            <person name="Schmid M."/>
            <person name="Keltjens J."/>
            <person name="vanDeVossenberg J."/>
            <person name="Kartal B."/>
            <person name="Meier H."/>
            <person name="Frishman D."/>
            <person name="Huynen M.A."/>
            <person name="Mewes H."/>
            <person name="Weissenbach J."/>
            <person name="Jetten M.S.M."/>
            <person name="Wagner M."/>
            <person name="LePaslier D."/>
        </authorList>
    </citation>
    <scope>NUCLEOTIDE SEQUENCE</scope>
</reference>
<organism evidence="1">
    <name type="scientific">Kuenenia stuttgartiensis</name>
    <dbReference type="NCBI Taxonomy" id="174633"/>
    <lineage>
        <taxon>Bacteria</taxon>
        <taxon>Pseudomonadati</taxon>
        <taxon>Planctomycetota</taxon>
        <taxon>Candidatus Brocadiia</taxon>
        <taxon>Candidatus Brocadiales</taxon>
        <taxon>Candidatus Brocadiaceae</taxon>
        <taxon>Candidatus Kuenenia</taxon>
    </lineage>
</organism>
<protein>
    <submittedName>
        <fullName evidence="1">Uncharacterized protein</fullName>
    </submittedName>
</protein>
<dbReference type="Proteomes" id="UP000501926">
    <property type="component" value="Chromosome"/>
</dbReference>
<reference evidence="2 3" key="3">
    <citation type="submission" date="2020-02" db="EMBL/GenBank/DDBJ databases">
        <title>Newly sequenced genome of strain CSTR1 showed variability in Candidatus Kuenenia stuttgartiensis genomes.</title>
        <authorList>
            <person name="Ding C."/>
            <person name="Adrian L."/>
        </authorList>
    </citation>
    <scope>NUCLEOTIDE SEQUENCE [LARGE SCALE GENOMIC DNA]</scope>
    <source>
        <strain evidence="2 3">CSTR1</strain>
    </source>
</reference>
<dbReference type="EMBL" id="CP049055">
    <property type="protein sequence ID" value="QII12685.1"/>
    <property type="molecule type" value="Genomic_DNA"/>
</dbReference>
<dbReference type="EMBL" id="CT573071">
    <property type="protein sequence ID" value="CAJ74924.1"/>
    <property type="molecule type" value="Genomic_DNA"/>
</dbReference>
<sequence length="76" mass="8335">MLVSGFVIFAQCFVIAKAGAKHLLQIVINAFIAKLVNASPLPSLHIHISKCMLHRQRSESSTLKNRVCPCHPSPQS</sequence>
<gene>
    <name evidence="2" type="ORF">KsCSTR_33060</name>
    <name evidence="1" type="ORF">kuste4162</name>
</gene>
<evidence type="ECO:0000313" key="2">
    <source>
        <dbReference type="EMBL" id="QII12685.1"/>
    </source>
</evidence>
<proteinExistence type="predicted"/>